<dbReference type="EMBL" id="CDOI01000140">
    <property type="protein sequence ID" value="CEN45811.1"/>
    <property type="molecule type" value="Genomic_DNA"/>
</dbReference>
<evidence type="ECO:0000313" key="4">
    <source>
        <dbReference type="Proteomes" id="UP000045051"/>
    </source>
</evidence>
<gene>
    <name evidence="3" type="ORF">CCAND38_30001</name>
</gene>
<evidence type="ECO:0000259" key="2">
    <source>
        <dbReference type="Pfam" id="PF20584"/>
    </source>
</evidence>
<keyword evidence="1" id="KW-1133">Transmembrane helix</keyword>
<keyword evidence="4" id="KW-1185">Reference proteome</keyword>
<keyword evidence="1" id="KW-0812">Transmembrane</keyword>
<keyword evidence="1" id="KW-0472">Membrane</keyword>
<feature type="domain" description="DUF6787" evidence="2">
    <location>
        <begin position="19"/>
        <end position="91"/>
    </location>
</feature>
<dbReference type="InterPro" id="IPR046714">
    <property type="entry name" value="DUF6787"/>
</dbReference>
<sequence length="118" mass="13934">MLRKLKQRWNVTSNTQFWLILITFTITGSLSAKISRPFCDYIGLDFNNLHPILAWTLRLIVILPIYQITLLIVGTLLGQFRFFWAFEKKMLGIRPKKIENPQEQIEEKDSKKTTQIHN</sequence>
<name>A0A0B7I1H7_9FLAO</name>
<reference evidence="3 4" key="1">
    <citation type="submission" date="2015-01" db="EMBL/GenBank/DDBJ databases">
        <authorList>
            <person name="Xiang T."/>
            <person name="Song Y."/>
            <person name="Huang L."/>
            <person name="Wang B."/>
            <person name="Wu P."/>
        </authorList>
    </citation>
    <scope>NUCLEOTIDE SEQUENCE [LARGE SCALE GENOMIC DNA]</scope>
    <source>
        <strain evidence="3 4">CcD38</strain>
    </source>
</reference>
<protein>
    <recommendedName>
        <fullName evidence="2">DUF6787 domain-containing protein</fullName>
    </recommendedName>
</protein>
<feature type="transmembrane region" description="Helical" evidence="1">
    <location>
        <begin position="55"/>
        <end position="84"/>
    </location>
</feature>
<dbReference type="AlphaFoldDB" id="A0A0B7I1H7"/>
<evidence type="ECO:0000256" key="1">
    <source>
        <dbReference type="SAM" id="Phobius"/>
    </source>
</evidence>
<organism evidence="3 4">
    <name type="scientific">Capnocytophaga canis</name>
    <dbReference type="NCBI Taxonomy" id="1848903"/>
    <lineage>
        <taxon>Bacteria</taxon>
        <taxon>Pseudomonadati</taxon>
        <taxon>Bacteroidota</taxon>
        <taxon>Flavobacteriia</taxon>
        <taxon>Flavobacteriales</taxon>
        <taxon>Flavobacteriaceae</taxon>
        <taxon>Capnocytophaga</taxon>
    </lineage>
</organism>
<accession>A0A0B7I1H7</accession>
<proteinExistence type="predicted"/>
<dbReference type="Proteomes" id="UP000045051">
    <property type="component" value="Unassembled WGS sequence"/>
</dbReference>
<evidence type="ECO:0000313" key="3">
    <source>
        <dbReference type="EMBL" id="CEN45811.1"/>
    </source>
</evidence>
<dbReference type="RefSeq" id="WP_042344127.1">
    <property type="nucleotide sequence ID" value="NZ_CDOI01000140.1"/>
</dbReference>
<dbReference type="Pfam" id="PF20584">
    <property type="entry name" value="DUF6787"/>
    <property type="match status" value="1"/>
</dbReference>